<proteinExistence type="inferred from homology"/>
<dbReference type="InterPro" id="IPR015421">
    <property type="entry name" value="PyrdxlP-dep_Trfase_major"/>
</dbReference>
<dbReference type="InterPro" id="IPR015424">
    <property type="entry name" value="PyrdxlP-dep_Trfase"/>
</dbReference>
<sequence length="356" mass="39994">MLSVTRSYLPNKEKFKAYVDQIYDSAWLTNNGHLLQTLEKRLADFLGVKHIILVANGSLALQLAYKALNLTGEVITTPFSFAATTSTLVWEGLKPVFADINPNSFNLNPQNIEALINSRTSAIVPVHVFGNPCEVDEIQAIANKHNLKVIYDAAHAFGSQYKGQSVLNYGDISTLSFHATKLFHTIEGGAVITSDDELAQTIRTMINFGITGPTSIGHVGTNAKMNEFEAAMGLCVLDEIETIETERKRIWQKYLDSLHGKVQLQHWHQHGENNHAYAPVLFKSESELLVVEEKLKQNNIVPRRYFYPSLDTLDYLDASQVCKESRDISSRILCLPMYPELSSENIEHIVRVAFER</sequence>
<dbReference type="CDD" id="cd00616">
    <property type="entry name" value="AHBA_syn"/>
    <property type="match status" value="1"/>
</dbReference>
<evidence type="ECO:0000256" key="4">
    <source>
        <dbReference type="PIRSR" id="PIRSR000390-2"/>
    </source>
</evidence>
<name>A0A6C0Y5N2_9GAMM</name>
<keyword evidence="6" id="KW-0808">Transferase</keyword>
<keyword evidence="6" id="KW-0032">Aminotransferase</keyword>
<dbReference type="GO" id="GO:0008483">
    <property type="term" value="F:transaminase activity"/>
    <property type="evidence" value="ECO:0007669"/>
    <property type="project" value="UniProtKB-KW"/>
</dbReference>
<evidence type="ECO:0000313" key="7">
    <source>
        <dbReference type="Proteomes" id="UP000503440"/>
    </source>
</evidence>
<dbReference type="RefSeq" id="WP_163146261.1">
    <property type="nucleotide sequence ID" value="NZ_CP044455.1"/>
</dbReference>
<dbReference type="Proteomes" id="UP000503440">
    <property type="component" value="Chromosome"/>
</dbReference>
<dbReference type="AlphaFoldDB" id="A0A6C0Y5N2"/>
<keyword evidence="1 4" id="KW-0663">Pyridoxal phosphate</keyword>
<dbReference type="GO" id="GO:0030170">
    <property type="term" value="F:pyridoxal phosphate binding"/>
    <property type="evidence" value="ECO:0007669"/>
    <property type="project" value="TreeGrafter"/>
</dbReference>
<dbReference type="Gene3D" id="3.40.640.10">
    <property type="entry name" value="Type I PLP-dependent aspartate aminotransferase-like (Major domain)"/>
    <property type="match status" value="1"/>
</dbReference>
<dbReference type="PANTHER" id="PTHR30244">
    <property type="entry name" value="TRANSAMINASE"/>
    <property type="match status" value="1"/>
</dbReference>
<dbReference type="Pfam" id="PF01041">
    <property type="entry name" value="DegT_DnrJ_EryC1"/>
    <property type="match status" value="1"/>
</dbReference>
<evidence type="ECO:0000256" key="3">
    <source>
        <dbReference type="PIRSR" id="PIRSR000390-1"/>
    </source>
</evidence>
<dbReference type="GO" id="GO:0000271">
    <property type="term" value="P:polysaccharide biosynthetic process"/>
    <property type="evidence" value="ECO:0007669"/>
    <property type="project" value="TreeGrafter"/>
</dbReference>
<dbReference type="EMBL" id="CP044455">
    <property type="protein sequence ID" value="QIC71524.1"/>
    <property type="molecule type" value="Genomic_DNA"/>
</dbReference>
<evidence type="ECO:0000256" key="2">
    <source>
        <dbReference type="ARBA" id="ARBA00037999"/>
    </source>
</evidence>
<gene>
    <name evidence="6" type="ORF">FSC09_14535</name>
</gene>
<comment type="similarity">
    <text evidence="2 5">Belongs to the DegT/DnrJ/EryC1 family.</text>
</comment>
<evidence type="ECO:0000313" key="6">
    <source>
        <dbReference type="EMBL" id="QIC71524.1"/>
    </source>
</evidence>
<dbReference type="PANTHER" id="PTHR30244:SF9">
    <property type="entry name" value="PROTEIN RV3402C"/>
    <property type="match status" value="1"/>
</dbReference>
<organism evidence="6 7">
    <name type="scientific">Acinetobacter indicus</name>
    <dbReference type="NCBI Taxonomy" id="756892"/>
    <lineage>
        <taxon>Bacteria</taxon>
        <taxon>Pseudomonadati</taxon>
        <taxon>Pseudomonadota</taxon>
        <taxon>Gammaproteobacteria</taxon>
        <taxon>Moraxellales</taxon>
        <taxon>Moraxellaceae</taxon>
        <taxon>Acinetobacter</taxon>
    </lineage>
</organism>
<evidence type="ECO:0000256" key="1">
    <source>
        <dbReference type="ARBA" id="ARBA00022898"/>
    </source>
</evidence>
<reference evidence="6 7" key="1">
    <citation type="submission" date="2019-09" db="EMBL/GenBank/DDBJ databases">
        <title>Non-baumannii Acinetobacter spp. carrying blaNDM-1 isolated in China.</title>
        <authorList>
            <person name="Cui C."/>
            <person name="Chen C."/>
            <person name="Sun J."/>
            <person name="Liu Y."/>
        </authorList>
    </citation>
    <scope>NUCLEOTIDE SEQUENCE [LARGE SCALE GENOMIC DNA]</scope>
    <source>
        <strain evidence="6 7">B18</strain>
    </source>
</reference>
<evidence type="ECO:0000256" key="5">
    <source>
        <dbReference type="RuleBase" id="RU004508"/>
    </source>
</evidence>
<feature type="active site" description="Proton acceptor" evidence="3">
    <location>
        <position position="181"/>
    </location>
</feature>
<dbReference type="SUPFAM" id="SSF53383">
    <property type="entry name" value="PLP-dependent transferases"/>
    <property type="match status" value="1"/>
</dbReference>
<dbReference type="PIRSF" id="PIRSF000390">
    <property type="entry name" value="PLP_StrS"/>
    <property type="match status" value="1"/>
</dbReference>
<feature type="modified residue" description="N6-(pyridoxal phosphate)lysine" evidence="4">
    <location>
        <position position="181"/>
    </location>
</feature>
<accession>A0A6C0Y5N2</accession>
<dbReference type="InterPro" id="IPR000653">
    <property type="entry name" value="DegT/StrS_aminotransferase"/>
</dbReference>
<protein>
    <submittedName>
        <fullName evidence="6">DegT/DnrJ/EryC1/StrS family aminotransferase</fullName>
    </submittedName>
</protein>